<comment type="caution">
    <text evidence="2">The sequence shown here is derived from an EMBL/GenBank/DDBJ whole genome shotgun (WGS) entry which is preliminary data.</text>
</comment>
<dbReference type="Proteomes" id="UP001288944">
    <property type="component" value="Unassembled WGS sequence"/>
</dbReference>
<gene>
    <name evidence="2" type="ORF">GNF83_23050</name>
</gene>
<name>A0AAW9KNI3_CLOPF</name>
<proteinExistence type="predicted"/>
<evidence type="ECO:0000313" key="2">
    <source>
        <dbReference type="EMBL" id="MDZ7543984.1"/>
    </source>
</evidence>
<dbReference type="InterPro" id="IPR008258">
    <property type="entry name" value="Transglycosylase_SLT_dom_1"/>
</dbReference>
<sequence>AKGLMQIMDTTGQWAAKEIGINYFMPSMLFDPELNIRMGCWYLKALEKEFDNLDLILAAYNGGSGNVNKWLSDEEYSSDGESLNYIPFPETKKYVDKVKANYNIYKYLYNK</sequence>
<feature type="non-terminal residue" evidence="2">
    <location>
        <position position="1"/>
    </location>
</feature>
<dbReference type="CDD" id="cd16896">
    <property type="entry name" value="LT_Slt70-like"/>
    <property type="match status" value="1"/>
</dbReference>
<protein>
    <submittedName>
        <fullName evidence="2">Transglycosylase SLT domain-containing protein</fullName>
    </submittedName>
</protein>
<dbReference type="InterPro" id="IPR023346">
    <property type="entry name" value="Lysozyme-like_dom_sf"/>
</dbReference>
<accession>A0AAW9KNI3</accession>
<dbReference type="Gene3D" id="1.10.530.10">
    <property type="match status" value="1"/>
</dbReference>
<dbReference type="Pfam" id="PF01464">
    <property type="entry name" value="SLT"/>
    <property type="match status" value="1"/>
</dbReference>
<dbReference type="EMBL" id="WNUR01001884">
    <property type="protein sequence ID" value="MDZ7543984.1"/>
    <property type="molecule type" value="Genomic_DNA"/>
</dbReference>
<reference evidence="2" key="1">
    <citation type="submission" date="2019-11" db="EMBL/GenBank/DDBJ databases">
        <title>Characterization of Clostridium perfringens isolates from swine manure treated agricultural soils.</title>
        <authorList>
            <person name="Wushke S.T."/>
        </authorList>
    </citation>
    <scope>NUCLEOTIDE SEQUENCE</scope>
    <source>
        <strain evidence="2">X62</strain>
    </source>
</reference>
<organism evidence="2 3">
    <name type="scientific">Clostridium perfringens</name>
    <dbReference type="NCBI Taxonomy" id="1502"/>
    <lineage>
        <taxon>Bacteria</taxon>
        <taxon>Bacillati</taxon>
        <taxon>Bacillota</taxon>
        <taxon>Clostridia</taxon>
        <taxon>Eubacteriales</taxon>
        <taxon>Clostridiaceae</taxon>
        <taxon>Clostridium</taxon>
    </lineage>
</organism>
<dbReference type="AlphaFoldDB" id="A0AAW9KNI3"/>
<feature type="domain" description="Transglycosylase SLT" evidence="1">
    <location>
        <begin position="1"/>
        <end position="75"/>
    </location>
</feature>
<dbReference type="SUPFAM" id="SSF53955">
    <property type="entry name" value="Lysozyme-like"/>
    <property type="match status" value="1"/>
</dbReference>
<dbReference type="PANTHER" id="PTHR37423">
    <property type="entry name" value="SOLUBLE LYTIC MUREIN TRANSGLYCOSYLASE-RELATED"/>
    <property type="match status" value="1"/>
</dbReference>
<evidence type="ECO:0000259" key="1">
    <source>
        <dbReference type="Pfam" id="PF01464"/>
    </source>
</evidence>
<dbReference type="PANTHER" id="PTHR37423:SF2">
    <property type="entry name" value="MEMBRANE-BOUND LYTIC MUREIN TRANSGLYCOSYLASE C"/>
    <property type="match status" value="1"/>
</dbReference>
<evidence type="ECO:0000313" key="3">
    <source>
        <dbReference type="Proteomes" id="UP001288944"/>
    </source>
</evidence>